<comment type="caution">
    <text evidence="2">The sequence shown here is derived from an EMBL/GenBank/DDBJ whole genome shotgun (WGS) entry which is preliminary data.</text>
</comment>
<gene>
    <name evidence="2" type="ORF">PR048_007484</name>
</gene>
<proteinExistence type="predicted"/>
<feature type="region of interest" description="Disordered" evidence="1">
    <location>
        <begin position="215"/>
        <end position="244"/>
    </location>
</feature>
<dbReference type="Proteomes" id="UP001159363">
    <property type="component" value="Chromosome 3"/>
</dbReference>
<evidence type="ECO:0000256" key="1">
    <source>
        <dbReference type="SAM" id="MobiDB-lite"/>
    </source>
</evidence>
<feature type="region of interest" description="Disordered" evidence="1">
    <location>
        <begin position="448"/>
        <end position="470"/>
    </location>
</feature>
<sequence>MWSGAGMKGRGKREFPEKTRRPTTSSGTISTNEDPIHAEFALLLSSRLNSTALSELEPASVLHWLLHSCEATPLPTDLHVIGAHNCEVFIYWHRLTQGIKIRLILNLDLSLGTEIYESEIQNHEISLVQHFYIGTKIKLDPGSELGSFDLGPRKMLSPSQLDHSLLDPPCTPLSRLAREHLANPITGRCGATANEGSRLRLHQLVTYSPAASTTNRESYAARSNQSEIRPVARASSSQSEKGYAHFQGTTSSLCTDVDEIRLDRLADKFPVRQRTENQPQRGRGGTQRPFDYKSATLSLVCGAGQLSAQRSHIGVGKFREFDDLSARHSTALCTLEPQLFVHWLLPQCYRTPGSMRFATCFLASLLLAQGHLGLALESTAVDTVMKGLKIQSLILQSPSGLANKMASLASNSLDCLPLWLRQSAPGNIAAEPIGNVPQLAVANQTEGPFQKPLAPNQRAVRPTSKEPPRNDVIDVQHIYTEVTLAIGSQPTRHALDNFEPIADSQGNKSEECVCVWEGGGGGGGLLSQCWPEEVLWEEVHVQTSSPGVGKHFHRYTLHEKNIARQFRDSRVGQRWCSGKTTRISPRQTGLDSQRDRPRMWESCRTTPLVGGPSRGSPASLAPPPPPPYSPRLTQIGSQDLESLHSLIGCKKKHINGHMLRVH</sequence>
<organism evidence="2 3">
    <name type="scientific">Dryococelus australis</name>
    <dbReference type="NCBI Taxonomy" id="614101"/>
    <lineage>
        <taxon>Eukaryota</taxon>
        <taxon>Metazoa</taxon>
        <taxon>Ecdysozoa</taxon>
        <taxon>Arthropoda</taxon>
        <taxon>Hexapoda</taxon>
        <taxon>Insecta</taxon>
        <taxon>Pterygota</taxon>
        <taxon>Neoptera</taxon>
        <taxon>Polyneoptera</taxon>
        <taxon>Phasmatodea</taxon>
        <taxon>Verophasmatodea</taxon>
        <taxon>Anareolatae</taxon>
        <taxon>Phasmatidae</taxon>
        <taxon>Eurycanthinae</taxon>
        <taxon>Dryococelus</taxon>
    </lineage>
</organism>
<evidence type="ECO:0000313" key="2">
    <source>
        <dbReference type="EMBL" id="KAJ8887999.1"/>
    </source>
</evidence>
<accession>A0ABQ9HUD2</accession>
<reference evidence="2 3" key="1">
    <citation type="submission" date="2023-02" db="EMBL/GenBank/DDBJ databases">
        <title>LHISI_Scaffold_Assembly.</title>
        <authorList>
            <person name="Stuart O.P."/>
            <person name="Cleave R."/>
            <person name="Magrath M.J.L."/>
            <person name="Mikheyev A.S."/>
        </authorList>
    </citation>
    <scope>NUCLEOTIDE SEQUENCE [LARGE SCALE GENOMIC DNA]</scope>
    <source>
        <strain evidence="2">Daus_M_001</strain>
        <tissue evidence="2">Leg muscle</tissue>
    </source>
</reference>
<feature type="compositionally biased region" description="Polar residues" evidence="1">
    <location>
        <begin position="215"/>
        <end position="227"/>
    </location>
</feature>
<feature type="compositionally biased region" description="Polar residues" evidence="1">
    <location>
        <begin position="22"/>
        <end position="32"/>
    </location>
</feature>
<feature type="region of interest" description="Disordered" evidence="1">
    <location>
        <begin position="268"/>
        <end position="289"/>
    </location>
</feature>
<feature type="region of interest" description="Disordered" evidence="1">
    <location>
        <begin position="1"/>
        <end position="32"/>
    </location>
</feature>
<protein>
    <submittedName>
        <fullName evidence="2">Uncharacterized protein</fullName>
    </submittedName>
</protein>
<feature type="region of interest" description="Disordered" evidence="1">
    <location>
        <begin position="605"/>
        <end position="631"/>
    </location>
</feature>
<name>A0ABQ9HUD2_9NEOP</name>
<feature type="compositionally biased region" description="Pro residues" evidence="1">
    <location>
        <begin position="620"/>
        <end position="629"/>
    </location>
</feature>
<evidence type="ECO:0000313" key="3">
    <source>
        <dbReference type="Proteomes" id="UP001159363"/>
    </source>
</evidence>
<keyword evidence="3" id="KW-1185">Reference proteome</keyword>
<dbReference type="EMBL" id="JARBHB010000003">
    <property type="protein sequence ID" value="KAJ8887999.1"/>
    <property type="molecule type" value="Genomic_DNA"/>
</dbReference>